<dbReference type="InterPro" id="IPR001611">
    <property type="entry name" value="Leu-rich_rpt"/>
</dbReference>
<evidence type="ECO:0000313" key="1">
    <source>
        <dbReference type="EMBL" id="CAG5865349.1"/>
    </source>
</evidence>
<proteinExistence type="predicted"/>
<dbReference type="EMBL" id="CAJRST010001113">
    <property type="protein sequence ID" value="CAG5865349.1"/>
    <property type="molecule type" value="Genomic_DNA"/>
</dbReference>
<feature type="non-terminal residue" evidence="1">
    <location>
        <position position="105"/>
    </location>
</feature>
<dbReference type="Pfam" id="PF13516">
    <property type="entry name" value="LRR_6"/>
    <property type="match status" value="1"/>
</dbReference>
<organism evidence="1 2">
    <name type="scientific">Menidia menidia</name>
    <name type="common">Atlantic silverside</name>
    <dbReference type="NCBI Taxonomy" id="238744"/>
    <lineage>
        <taxon>Eukaryota</taxon>
        <taxon>Metazoa</taxon>
        <taxon>Chordata</taxon>
        <taxon>Craniata</taxon>
        <taxon>Vertebrata</taxon>
        <taxon>Euteleostomi</taxon>
        <taxon>Actinopterygii</taxon>
        <taxon>Neopterygii</taxon>
        <taxon>Teleostei</taxon>
        <taxon>Neoteleostei</taxon>
        <taxon>Acanthomorphata</taxon>
        <taxon>Ovalentaria</taxon>
        <taxon>Atherinomorphae</taxon>
        <taxon>Atheriniformes</taxon>
        <taxon>Atherinopsidae</taxon>
        <taxon>Menidiinae</taxon>
        <taxon>Menidia</taxon>
    </lineage>
</organism>
<dbReference type="SUPFAM" id="SSF52047">
    <property type="entry name" value="RNI-like"/>
    <property type="match status" value="1"/>
</dbReference>
<accession>A0A8S4A9X6</accession>
<dbReference type="Proteomes" id="UP000677803">
    <property type="component" value="Unassembled WGS sequence"/>
</dbReference>
<feature type="non-terminal residue" evidence="1">
    <location>
        <position position="1"/>
    </location>
</feature>
<gene>
    <name evidence="1" type="ORF">MMEN_LOCUS2018</name>
</gene>
<evidence type="ECO:0000313" key="2">
    <source>
        <dbReference type="Proteomes" id="UP000677803"/>
    </source>
</evidence>
<dbReference type="InterPro" id="IPR032675">
    <property type="entry name" value="LRR_dom_sf"/>
</dbReference>
<name>A0A8S4A9X6_9TELE</name>
<protein>
    <submittedName>
        <fullName evidence="1">(Atlantic silverside) hypothetical protein</fullName>
    </submittedName>
</protein>
<dbReference type="PROSITE" id="PS51450">
    <property type="entry name" value="LRR"/>
    <property type="match status" value="1"/>
</dbReference>
<keyword evidence="2" id="KW-1185">Reference proteome</keyword>
<dbReference type="Gene3D" id="3.80.10.10">
    <property type="entry name" value="Ribonuclease Inhibitor"/>
    <property type="match status" value="1"/>
</dbReference>
<comment type="caution">
    <text evidence="1">The sequence shown here is derived from an EMBL/GenBank/DDBJ whole genome shotgun (WGS) entry which is preliminary data.</text>
</comment>
<reference evidence="1" key="1">
    <citation type="submission" date="2021-05" db="EMBL/GenBank/DDBJ databases">
        <authorList>
            <person name="Tigano A."/>
        </authorList>
    </citation>
    <scope>NUCLEOTIDE SEQUENCE</scope>
</reference>
<sequence>LGDCNLSSKSCKALSSVLSSQSSSLTHLDLSNNNLKDSGAVRLSGHRGRLRFSGLSSDFRLGGACWRTMAETRSEEGFKVDTRSVKRHLKLFNNNVWRRLLIIQT</sequence>
<dbReference type="AlphaFoldDB" id="A0A8S4A9X6"/>